<dbReference type="InterPro" id="IPR015984">
    <property type="entry name" value="Cyt_c_prime_subgr"/>
</dbReference>
<keyword evidence="2" id="KW-1185">Reference proteome</keyword>
<dbReference type="InterPro" id="IPR010980">
    <property type="entry name" value="Cyt_c/b562"/>
</dbReference>
<evidence type="ECO:0000313" key="2">
    <source>
        <dbReference type="Proteomes" id="UP001596013"/>
    </source>
</evidence>
<sequence length="132" mass="14143">MKPMRVALMILLGLVIGVLGTTQVMSVLAARNPMPKAVMETMGYHMGALSHALKAKQCDPVKSQQHLQRMQSTATDIVPVFGIDEKAFTDKAGELQGHLQQAVQAAPTDCAALAAAVKPVGDTCKSCHQQYR</sequence>
<dbReference type="EMBL" id="JBHSMK010000002">
    <property type="protein sequence ID" value="MFC5435511.1"/>
    <property type="molecule type" value="Genomic_DNA"/>
</dbReference>
<dbReference type="PRINTS" id="PR00608">
    <property type="entry name" value="CYTCHROMECII"/>
</dbReference>
<dbReference type="RefSeq" id="WP_377301881.1">
    <property type="nucleotide sequence ID" value="NZ_JBHSMK010000002.1"/>
</dbReference>
<dbReference type="InterPro" id="IPR002321">
    <property type="entry name" value="Cyt_c_II"/>
</dbReference>
<gene>
    <name evidence="1" type="ORF">ACFPME_03025</name>
</gene>
<dbReference type="PROSITE" id="PS51009">
    <property type="entry name" value="CYTCII"/>
    <property type="match status" value="1"/>
</dbReference>
<evidence type="ECO:0000313" key="1">
    <source>
        <dbReference type="EMBL" id="MFC5435511.1"/>
    </source>
</evidence>
<protein>
    <submittedName>
        <fullName evidence="1">Cytochrome c</fullName>
    </submittedName>
</protein>
<comment type="caution">
    <text evidence="1">The sequence shown here is derived from an EMBL/GenBank/DDBJ whole genome shotgun (WGS) entry which is preliminary data.</text>
</comment>
<name>A0ABW0JI42_9GAMM</name>
<dbReference type="Gene3D" id="1.20.120.10">
    <property type="entry name" value="Cytochrome c/b562"/>
    <property type="match status" value="1"/>
</dbReference>
<reference evidence="2" key="1">
    <citation type="journal article" date="2019" name="Int. J. Syst. Evol. Microbiol.">
        <title>The Global Catalogue of Microorganisms (GCM) 10K type strain sequencing project: providing services to taxonomists for standard genome sequencing and annotation.</title>
        <authorList>
            <consortium name="The Broad Institute Genomics Platform"/>
            <consortium name="The Broad Institute Genome Sequencing Center for Infectious Disease"/>
            <person name="Wu L."/>
            <person name="Ma J."/>
        </authorList>
    </citation>
    <scope>NUCLEOTIDE SEQUENCE [LARGE SCALE GENOMIC DNA]</scope>
    <source>
        <strain evidence="2">JCM 17130</strain>
    </source>
</reference>
<dbReference type="Proteomes" id="UP001596013">
    <property type="component" value="Unassembled WGS sequence"/>
</dbReference>
<dbReference type="Pfam" id="PF01322">
    <property type="entry name" value="Cytochrom_C_2"/>
    <property type="match status" value="1"/>
</dbReference>
<accession>A0ABW0JI42</accession>
<organism evidence="1 2">
    <name type="scientific">Rhodanobacter umsongensis</name>
    <dbReference type="NCBI Taxonomy" id="633153"/>
    <lineage>
        <taxon>Bacteria</taxon>
        <taxon>Pseudomonadati</taxon>
        <taxon>Pseudomonadota</taxon>
        <taxon>Gammaproteobacteria</taxon>
        <taxon>Lysobacterales</taxon>
        <taxon>Rhodanobacteraceae</taxon>
        <taxon>Rhodanobacter</taxon>
    </lineage>
</organism>
<dbReference type="SUPFAM" id="SSF47175">
    <property type="entry name" value="Cytochromes"/>
    <property type="match status" value="1"/>
</dbReference>
<proteinExistence type="predicted"/>